<proteinExistence type="predicted"/>
<sequence length="88" mass="10017">MYSCSCGDIFMRMLRSMFVDLIGAITFSIHRLRIRPRISSLFALVVEYPFGKELARLLLVYSFDALLDVTPGRDALDLVYYGVGLFSL</sequence>
<reference evidence="1 2" key="1">
    <citation type="journal article" date="2018" name="Front. Plant Sci.">
        <title>Red Clover (Trifolium pratense) and Zigzag Clover (T. medium) - A Picture of Genomic Similarities and Differences.</title>
        <authorList>
            <person name="Dluhosova J."/>
            <person name="Istvanek J."/>
            <person name="Nedelnik J."/>
            <person name="Repkova J."/>
        </authorList>
    </citation>
    <scope>NUCLEOTIDE SEQUENCE [LARGE SCALE GENOMIC DNA]</scope>
    <source>
        <strain evidence="2">cv. 10/8</strain>
        <tissue evidence="1">Leaf</tissue>
    </source>
</reference>
<keyword evidence="2" id="KW-1185">Reference proteome</keyword>
<dbReference type="AlphaFoldDB" id="A0A392QIE2"/>
<accession>A0A392QIE2</accession>
<protein>
    <submittedName>
        <fullName evidence="1">Uncharacterized protein</fullName>
    </submittedName>
</protein>
<evidence type="ECO:0000313" key="1">
    <source>
        <dbReference type="EMBL" id="MCI23316.1"/>
    </source>
</evidence>
<name>A0A392QIE2_9FABA</name>
<organism evidence="1 2">
    <name type="scientific">Trifolium medium</name>
    <dbReference type="NCBI Taxonomy" id="97028"/>
    <lineage>
        <taxon>Eukaryota</taxon>
        <taxon>Viridiplantae</taxon>
        <taxon>Streptophyta</taxon>
        <taxon>Embryophyta</taxon>
        <taxon>Tracheophyta</taxon>
        <taxon>Spermatophyta</taxon>
        <taxon>Magnoliopsida</taxon>
        <taxon>eudicotyledons</taxon>
        <taxon>Gunneridae</taxon>
        <taxon>Pentapetalae</taxon>
        <taxon>rosids</taxon>
        <taxon>fabids</taxon>
        <taxon>Fabales</taxon>
        <taxon>Fabaceae</taxon>
        <taxon>Papilionoideae</taxon>
        <taxon>50 kb inversion clade</taxon>
        <taxon>NPAAA clade</taxon>
        <taxon>Hologalegina</taxon>
        <taxon>IRL clade</taxon>
        <taxon>Trifolieae</taxon>
        <taxon>Trifolium</taxon>
    </lineage>
</organism>
<evidence type="ECO:0000313" key="2">
    <source>
        <dbReference type="Proteomes" id="UP000265520"/>
    </source>
</evidence>
<dbReference type="EMBL" id="LXQA010135356">
    <property type="protein sequence ID" value="MCI23316.1"/>
    <property type="molecule type" value="Genomic_DNA"/>
</dbReference>
<dbReference type="Proteomes" id="UP000265520">
    <property type="component" value="Unassembled WGS sequence"/>
</dbReference>
<comment type="caution">
    <text evidence="1">The sequence shown here is derived from an EMBL/GenBank/DDBJ whole genome shotgun (WGS) entry which is preliminary data.</text>
</comment>